<evidence type="ECO:0000259" key="4">
    <source>
        <dbReference type="PROSITE" id="PS51826"/>
    </source>
</evidence>
<sequence length="414" mass="44088">MPAMSPTMTEGNIASWKVKEGLQAPFVYNSNADSTVGDSYSAGDVLLEIETDKAQMDVEAQEDGILAKIIQPDGSKAVKVGVRIAVCAEPGDDLSSLEIPAEDTPKPQQTPSEAKSADAPTASPPKEESPPTTEGPREADHPPATDKKHGARSYPFYPSVIQLLHANGVTESEASRIPATGPGGRLLKGDVLAYMGSIDKSYPKKQSERIEKLAKLDLSNINIVAKDPSAGKAAPPGQDSTVKQKADETTAELPTELTITISLSTVMEVQQRISKALGIDIPLSEFISRAIAVSNNDLPRQNRTPTADELFDQVLGLDKVPRTQDGHFNPTIMTMPPTLPSSASKLASKPDIIDILVGKKSTPTRSVRRTMTASSGGSAHVLSLSVSKGEEKLAKVFLERVKTTLQVDPGRLVL</sequence>
<accession>A0A8H3ETT5</accession>
<dbReference type="PROSITE" id="PS51826">
    <property type="entry name" value="PSBD"/>
    <property type="match status" value="1"/>
</dbReference>
<keyword evidence="6" id="KW-1185">Reference proteome</keyword>
<dbReference type="GO" id="GO:0006086">
    <property type="term" value="P:pyruvate decarboxylation to acetyl-CoA"/>
    <property type="evidence" value="ECO:0007669"/>
    <property type="project" value="InterPro"/>
</dbReference>
<feature type="region of interest" description="Disordered" evidence="2">
    <location>
        <begin position="227"/>
        <end position="249"/>
    </location>
</feature>
<comment type="similarity">
    <text evidence="1">Belongs to the 2-oxoacid dehydrogenase family.</text>
</comment>
<dbReference type="SUPFAM" id="SSF47005">
    <property type="entry name" value="Peripheral subunit-binding domain of 2-oxo acid dehydrogenase complex"/>
    <property type="match status" value="1"/>
</dbReference>
<dbReference type="OrthoDB" id="202158at2759"/>
<evidence type="ECO:0000313" key="6">
    <source>
        <dbReference type="Proteomes" id="UP000664169"/>
    </source>
</evidence>
<name>A0A8H3ETT5_9LECA</name>
<gene>
    <name evidence="5" type="ORF">GOMPHAMPRED_006970</name>
</gene>
<feature type="domain" description="Lipoyl-binding" evidence="3">
    <location>
        <begin position="1"/>
        <end position="88"/>
    </location>
</feature>
<dbReference type="PANTHER" id="PTHR23151:SF82">
    <property type="entry name" value="PYRUVATE DEHYDROGENASE COMPLEX PROTEIN X COMPONENT, MITOCHONDRIAL"/>
    <property type="match status" value="1"/>
</dbReference>
<dbReference type="InterPro" id="IPR004167">
    <property type="entry name" value="PSBD"/>
</dbReference>
<comment type="caution">
    <text evidence="5">The sequence shown here is derived from an EMBL/GenBank/DDBJ whole genome shotgun (WGS) entry which is preliminary data.</text>
</comment>
<dbReference type="GO" id="GO:0004742">
    <property type="term" value="F:dihydrolipoyllysine-residue acetyltransferase activity"/>
    <property type="evidence" value="ECO:0007669"/>
    <property type="project" value="TreeGrafter"/>
</dbReference>
<dbReference type="InterPro" id="IPR045257">
    <property type="entry name" value="E2/Pdx1"/>
</dbReference>
<evidence type="ECO:0000256" key="1">
    <source>
        <dbReference type="ARBA" id="ARBA00007317"/>
    </source>
</evidence>
<dbReference type="Gene3D" id="2.40.50.100">
    <property type="match status" value="1"/>
</dbReference>
<feature type="region of interest" description="Disordered" evidence="2">
    <location>
        <begin position="94"/>
        <end position="152"/>
    </location>
</feature>
<reference evidence="5" key="1">
    <citation type="submission" date="2021-03" db="EMBL/GenBank/DDBJ databases">
        <authorList>
            <person name="Tagirdzhanova G."/>
        </authorList>
    </citation>
    <scope>NUCLEOTIDE SEQUENCE</scope>
</reference>
<dbReference type="PROSITE" id="PS50968">
    <property type="entry name" value="BIOTINYL_LIPOYL"/>
    <property type="match status" value="1"/>
</dbReference>
<feature type="domain" description="Peripheral subunit-binding (PSBD)" evidence="4">
    <location>
        <begin position="155"/>
        <end position="195"/>
    </location>
</feature>
<feature type="compositionally biased region" description="Basic and acidic residues" evidence="2">
    <location>
        <begin position="125"/>
        <end position="148"/>
    </location>
</feature>
<dbReference type="EMBL" id="CAJPDQ010000005">
    <property type="protein sequence ID" value="CAF9910142.1"/>
    <property type="molecule type" value="Genomic_DNA"/>
</dbReference>
<dbReference type="Proteomes" id="UP000664169">
    <property type="component" value="Unassembled WGS sequence"/>
</dbReference>
<dbReference type="SUPFAM" id="SSF51230">
    <property type="entry name" value="Single hybrid motif"/>
    <property type="match status" value="1"/>
</dbReference>
<dbReference type="GO" id="GO:0045254">
    <property type="term" value="C:pyruvate dehydrogenase complex"/>
    <property type="evidence" value="ECO:0007669"/>
    <property type="project" value="InterPro"/>
</dbReference>
<dbReference type="InterPro" id="IPR000089">
    <property type="entry name" value="Biotin_lipoyl"/>
</dbReference>
<evidence type="ECO:0000313" key="5">
    <source>
        <dbReference type="EMBL" id="CAF9910142.1"/>
    </source>
</evidence>
<organism evidence="5 6">
    <name type="scientific">Gomphillus americanus</name>
    <dbReference type="NCBI Taxonomy" id="1940652"/>
    <lineage>
        <taxon>Eukaryota</taxon>
        <taxon>Fungi</taxon>
        <taxon>Dikarya</taxon>
        <taxon>Ascomycota</taxon>
        <taxon>Pezizomycotina</taxon>
        <taxon>Lecanoromycetes</taxon>
        <taxon>OSLEUM clade</taxon>
        <taxon>Ostropomycetidae</taxon>
        <taxon>Ostropales</taxon>
        <taxon>Graphidaceae</taxon>
        <taxon>Gomphilloideae</taxon>
        <taxon>Gomphillus</taxon>
    </lineage>
</organism>
<dbReference type="AlphaFoldDB" id="A0A8H3ETT5"/>
<dbReference type="CDD" id="cd06849">
    <property type="entry name" value="lipoyl_domain"/>
    <property type="match status" value="1"/>
</dbReference>
<evidence type="ECO:0000256" key="2">
    <source>
        <dbReference type="SAM" id="MobiDB-lite"/>
    </source>
</evidence>
<dbReference type="PANTHER" id="PTHR23151">
    <property type="entry name" value="DIHYDROLIPOAMIDE ACETYL/SUCCINYL-TRANSFERASE-RELATED"/>
    <property type="match status" value="1"/>
</dbReference>
<dbReference type="Gene3D" id="4.10.320.10">
    <property type="entry name" value="E3-binding domain"/>
    <property type="match status" value="1"/>
</dbReference>
<dbReference type="InterPro" id="IPR011053">
    <property type="entry name" value="Single_hybrid_motif"/>
</dbReference>
<dbReference type="Pfam" id="PF00364">
    <property type="entry name" value="Biotin_lipoyl"/>
    <property type="match status" value="1"/>
</dbReference>
<dbReference type="InterPro" id="IPR036625">
    <property type="entry name" value="E3-bd_dom_sf"/>
</dbReference>
<protein>
    <submittedName>
        <fullName evidence="5">Uncharacterized protein</fullName>
    </submittedName>
</protein>
<evidence type="ECO:0000259" key="3">
    <source>
        <dbReference type="PROSITE" id="PS50968"/>
    </source>
</evidence>
<proteinExistence type="inferred from homology"/>